<evidence type="ECO:0000313" key="3">
    <source>
        <dbReference type="Proteomes" id="UP000094828"/>
    </source>
</evidence>
<comment type="caution">
    <text evidence="2">The sequence shown here is derived from an EMBL/GenBank/DDBJ whole genome shotgun (WGS) entry which is preliminary data.</text>
</comment>
<dbReference type="EMBL" id="LYDR01000127">
    <property type="protein sequence ID" value="ODA29651.1"/>
    <property type="molecule type" value="Genomic_DNA"/>
</dbReference>
<feature type="region of interest" description="Disordered" evidence="1">
    <location>
        <begin position="126"/>
        <end position="154"/>
    </location>
</feature>
<keyword evidence="3" id="KW-1185">Reference proteome</keyword>
<sequence>MAGRRLDQRRMAEAAEARGVDETAAPKKRATKKAAATPRVRKVKEKVQARKRLLWVVFNGSMKEEARFPYDQYAEAEERLEALRQKSKKLYFIQPVKELIGDGAPVASGALAISDDPEQAAALEELELEDEEELELEDDEEDDEEEEEEEDDDE</sequence>
<gene>
    <name evidence="2" type="ORF">A6X21_08260</name>
</gene>
<feature type="compositionally biased region" description="Basic and acidic residues" evidence="1">
    <location>
        <begin position="1"/>
        <end position="25"/>
    </location>
</feature>
<dbReference type="Proteomes" id="UP000094828">
    <property type="component" value="Unassembled WGS sequence"/>
</dbReference>
<organism evidence="2 3">
    <name type="scientific">Planctopirus hydrillae</name>
    <dbReference type="NCBI Taxonomy" id="1841610"/>
    <lineage>
        <taxon>Bacteria</taxon>
        <taxon>Pseudomonadati</taxon>
        <taxon>Planctomycetota</taxon>
        <taxon>Planctomycetia</taxon>
        <taxon>Planctomycetales</taxon>
        <taxon>Planctomycetaceae</taxon>
        <taxon>Planctopirus</taxon>
    </lineage>
</organism>
<feature type="region of interest" description="Disordered" evidence="1">
    <location>
        <begin position="1"/>
        <end position="41"/>
    </location>
</feature>
<proteinExistence type="predicted"/>
<evidence type="ECO:0000256" key="1">
    <source>
        <dbReference type="SAM" id="MobiDB-lite"/>
    </source>
</evidence>
<reference evidence="2 3" key="1">
    <citation type="submission" date="2016-05" db="EMBL/GenBank/DDBJ databases">
        <title>Genomic and physiological characterization of Planctopirus sp. isolated from fresh water lake.</title>
        <authorList>
            <person name="Subhash Y."/>
            <person name="Ramana C."/>
        </authorList>
    </citation>
    <scope>NUCLEOTIDE SEQUENCE [LARGE SCALE GENOMIC DNA]</scope>
    <source>
        <strain evidence="2 3">JC280</strain>
    </source>
</reference>
<dbReference type="RefSeq" id="WP_068849537.1">
    <property type="nucleotide sequence ID" value="NZ_LYDR01000127.1"/>
</dbReference>
<accession>A0A1C3E8V4</accession>
<evidence type="ECO:0000313" key="2">
    <source>
        <dbReference type="EMBL" id="ODA29651.1"/>
    </source>
</evidence>
<protein>
    <submittedName>
        <fullName evidence="2">Uncharacterized protein</fullName>
    </submittedName>
</protein>
<dbReference type="AlphaFoldDB" id="A0A1C3E8V4"/>
<name>A0A1C3E8V4_9PLAN</name>